<dbReference type="SUPFAM" id="SSF57756">
    <property type="entry name" value="Retrovirus zinc finger-like domains"/>
    <property type="match status" value="2"/>
</dbReference>
<feature type="compositionally biased region" description="Basic and acidic residues" evidence="2">
    <location>
        <begin position="202"/>
        <end position="211"/>
    </location>
</feature>
<dbReference type="GO" id="GO:0003723">
    <property type="term" value="F:RNA binding"/>
    <property type="evidence" value="ECO:0007669"/>
    <property type="project" value="InterPro"/>
</dbReference>
<comment type="caution">
    <text evidence="4">The sequence shown here is derived from an EMBL/GenBank/DDBJ whole genome shotgun (WGS) entry which is preliminary data.</text>
</comment>
<dbReference type="AlphaFoldDB" id="A0AAE0ETC8"/>
<keyword evidence="1" id="KW-0862">Zinc</keyword>
<feature type="region of interest" description="Disordered" evidence="2">
    <location>
        <begin position="120"/>
        <end position="213"/>
    </location>
</feature>
<dbReference type="InterPro" id="IPR042509">
    <property type="entry name" value="ZCCHC3"/>
</dbReference>
<dbReference type="SMART" id="SM00343">
    <property type="entry name" value="ZnF_C2HC"/>
    <property type="match status" value="4"/>
</dbReference>
<dbReference type="Proteomes" id="UP001190700">
    <property type="component" value="Unassembled WGS sequence"/>
</dbReference>
<feature type="compositionally biased region" description="Pro residues" evidence="2">
    <location>
        <begin position="184"/>
        <end position="195"/>
    </location>
</feature>
<dbReference type="PANTHER" id="PTHR22639:SF3">
    <property type="entry name" value="ZINC FINGER CCHC DOMAIN-CONTAINING PROTEIN 3"/>
    <property type="match status" value="1"/>
</dbReference>
<evidence type="ECO:0000259" key="3">
    <source>
        <dbReference type="PROSITE" id="PS50158"/>
    </source>
</evidence>
<dbReference type="InterPro" id="IPR001878">
    <property type="entry name" value="Znf_CCHC"/>
</dbReference>
<sequence length="297" mass="31392">MNEQTCHRCGEVGHQARACTKPQICRRCGLRGHTDRDCGMRDGTISTKDRTRDNSEVCHNCGSKGHMARDCTYGGGGCTLCGAQDHWIRDCPRNGGTAGTLMASRQKEASLFALARLRAESQSAPSAARKASVDDQGKMGGVAEGTSSSKPAPQKKGQLRTGIQVQIVKPKRGIKIPASQLATPPAPPGDPPNPFQPSESGATEKEPEAKKQKLVATVTVQSTGGATLPPFSSSETLCTCTSKDCTNSRLLSTSTLPSPTGTTYMVACRDCTNSKSVTTSTHPWQHITDRASAVPPP</sequence>
<dbReference type="InterPro" id="IPR036875">
    <property type="entry name" value="Znf_CCHC_sf"/>
</dbReference>
<evidence type="ECO:0000313" key="4">
    <source>
        <dbReference type="EMBL" id="KAK3238195.1"/>
    </source>
</evidence>
<dbReference type="PROSITE" id="PS50158">
    <property type="entry name" value="ZF_CCHC"/>
    <property type="match status" value="3"/>
</dbReference>
<reference evidence="4 5" key="1">
    <citation type="journal article" date="2015" name="Genome Biol. Evol.">
        <title>Comparative Genomics of a Bacterivorous Green Alga Reveals Evolutionary Causalities and Consequences of Phago-Mixotrophic Mode of Nutrition.</title>
        <authorList>
            <person name="Burns J.A."/>
            <person name="Paasch A."/>
            <person name="Narechania A."/>
            <person name="Kim E."/>
        </authorList>
    </citation>
    <scope>NUCLEOTIDE SEQUENCE [LARGE SCALE GENOMIC DNA]</scope>
    <source>
        <strain evidence="4 5">PLY_AMNH</strain>
    </source>
</reference>
<evidence type="ECO:0000313" key="5">
    <source>
        <dbReference type="Proteomes" id="UP001190700"/>
    </source>
</evidence>
<dbReference type="GO" id="GO:0008270">
    <property type="term" value="F:zinc ion binding"/>
    <property type="evidence" value="ECO:0007669"/>
    <property type="project" value="UniProtKB-KW"/>
</dbReference>
<dbReference type="EMBL" id="LGRX02034304">
    <property type="protein sequence ID" value="KAK3238195.1"/>
    <property type="molecule type" value="Genomic_DNA"/>
</dbReference>
<dbReference type="PANTHER" id="PTHR22639">
    <property type="entry name" value="GAG-RELATED PROTEIN"/>
    <property type="match status" value="1"/>
</dbReference>
<proteinExistence type="predicted"/>
<evidence type="ECO:0000256" key="2">
    <source>
        <dbReference type="SAM" id="MobiDB-lite"/>
    </source>
</evidence>
<feature type="domain" description="CCHC-type" evidence="3">
    <location>
        <begin position="58"/>
        <end position="71"/>
    </location>
</feature>
<dbReference type="GO" id="GO:0002218">
    <property type="term" value="P:activation of innate immune response"/>
    <property type="evidence" value="ECO:0007669"/>
    <property type="project" value="InterPro"/>
</dbReference>
<keyword evidence="1" id="KW-0479">Metal-binding</keyword>
<dbReference type="Gene3D" id="4.10.60.10">
    <property type="entry name" value="Zinc finger, CCHC-type"/>
    <property type="match status" value="3"/>
</dbReference>
<feature type="domain" description="CCHC-type" evidence="3">
    <location>
        <begin position="25"/>
        <end position="38"/>
    </location>
</feature>
<keyword evidence="1" id="KW-0863">Zinc-finger</keyword>
<name>A0AAE0ETC8_9CHLO</name>
<dbReference type="Pfam" id="PF00098">
    <property type="entry name" value="zf-CCHC"/>
    <property type="match status" value="2"/>
</dbReference>
<accession>A0AAE0ETC8</accession>
<protein>
    <recommendedName>
        <fullName evidence="3">CCHC-type domain-containing protein</fullName>
    </recommendedName>
</protein>
<gene>
    <name evidence="4" type="ORF">CYMTET_51775</name>
</gene>
<feature type="domain" description="CCHC-type" evidence="3">
    <location>
        <begin position="6"/>
        <end position="21"/>
    </location>
</feature>
<keyword evidence="5" id="KW-1185">Reference proteome</keyword>
<dbReference type="GO" id="GO:0003690">
    <property type="term" value="F:double-stranded DNA binding"/>
    <property type="evidence" value="ECO:0007669"/>
    <property type="project" value="InterPro"/>
</dbReference>
<evidence type="ECO:0000256" key="1">
    <source>
        <dbReference type="PROSITE-ProRule" id="PRU00047"/>
    </source>
</evidence>
<organism evidence="4 5">
    <name type="scientific">Cymbomonas tetramitiformis</name>
    <dbReference type="NCBI Taxonomy" id="36881"/>
    <lineage>
        <taxon>Eukaryota</taxon>
        <taxon>Viridiplantae</taxon>
        <taxon>Chlorophyta</taxon>
        <taxon>Pyramimonadophyceae</taxon>
        <taxon>Pyramimonadales</taxon>
        <taxon>Pyramimonadaceae</taxon>
        <taxon>Cymbomonas</taxon>
    </lineage>
</organism>